<dbReference type="EMBL" id="CAMXCT030005001">
    <property type="protein sequence ID" value="CAL4798360.1"/>
    <property type="molecule type" value="Genomic_DNA"/>
</dbReference>
<dbReference type="InterPro" id="IPR029052">
    <property type="entry name" value="Metallo-depent_PP-like"/>
</dbReference>
<feature type="signal peptide" evidence="1">
    <location>
        <begin position="1"/>
        <end position="19"/>
    </location>
</feature>
<gene>
    <name evidence="3" type="ORF">C1SCF055_LOCUS36250</name>
</gene>
<dbReference type="OrthoDB" id="421093at2759"/>
<feature type="domain" description="Calcineurin-like phosphoesterase" evidence="2">
    <location>
        <begin position="52"/>
        <end position="232"/>
    </location>
</feature>
<dbReference type="PANTHER" id="PTHR12905:SF0">
    <property type="entry name" value="CALCINEURIN-LIKE PHOSPHOESTERASE DOMAIN-CONTAINING PROTEIN"/>
    <property type="match status" value="1"/>
</dbReference>
<evidence type="ECO:0000256" key="1">
    <source>
        <dbReference type="SAM" id="SignalP"/>
    </source>
</evidence>
<dbReference type="PANTHER" id="PTHR12905">
    <property type="entry name" value="METALLOPHOSPHOESTERASE"/>
    <property type="match status" value="1"/>
</dbReference>
<dbReference type="InterPro" id="IPR051693">
    <property type="entry name" value="UPF0046_metallophosphoest"/>
</dbReference>
<evidence type="ECO:0000313" key="3">
    <source>
        <dbReference type="EMBL" id="CAI4011048.1"/>
    </source>
</evidence>
<feature type="chain" id="PRO_5043271381" evidence="1">
    <location>
        <begin position="20"/>
        <end position="322"/>
    </location>
</feature>
<evidence type="ECO:0000313" key="6">
    <source>
        <dbReference type="Proteomes" id="UP001152797"/>
    </source>
</evidence>
<reference evidence="3" key="1">
    <citation type="submission" date="2022-10" db="EMBL/GenBank/DDBJ databases">
        <authorList>
            <person name="Chen Y."/>
            <person name="Dougan E. K."/>
            <person name="Chan C."/>
            <person name="Rhodes N."/>
            <person name="Thang M."/>
        </authorList>
    </citation>
    <scope>NUCLEOTIDE SEQUENCE</scope>
</reference>
<proteinExistence type="predicted"/>
<name>A0A9P1DJ10_9DINO</name>
<dbReference type="GO" id="GO:0016787">
    <property type="term" value="F:hydrolase activity"/>
    <property type="evidence" value="ECO:0007669"/>
    <property type="project" value="InterPro"/>
</dbReference>
<dbReference type="Proteomes" id="UP001152797">
    <property type="component" value="Unassembled WGS sequence"/>
</dbReference>
<keyword evidence="6" id="KW-1185">Reference proteome</keyword>
<reference evidence="4" key="2">
    <citation type="submission" date="2024-04" db="EMBL/GenBank/DDBJ databases">
        <authorList>
            <person name="Chen Y."/>
            <person name="Shah S."/>
            <person name="Dougan E. K."/>
            <person name="Thang M."/>
            <person name="Chan C."/>
        </authorList>
    </citation>
    <scope>NUCLEOTIDE SEQUENCE [LARGE SCALE GENOMIC DNA]</scope>
</reference>
<comment type="caution">
    <text evidence="3">The sequence shown here is derived from an EMBL/GenBank/DDBJ whole genome shotgun (WGS) entry which is preliminary data.</text>
</comment>
<dbReference type="Gene3D" id="3.60.21.10">
    <property type="match status" value="1"/>
</dbReference>
<dbReference type="Pfam" id="PF00149">
    <property type="entry name" value="Metallophos"/>
    <property type="match status" value="1"/>
</dbReference>
<dbReference type="EMBL" id="CAMXCT020005001">
    <property type="protein sequence ID" value="CAL1164423.1"/>
    <property type="molecule type" value="Genomic_DNA"/>
</dbReference>
<dbReference type="AlphaFoldDB" id="A0A9P1DJ10"/>
<dbReference type="EMBL" id="CAMXCT010005001">
    <property type="protein sequence ID" value="CAI4011048.1"/>
    <property type="molecule type" value="Genomic_DNA"/>
</dbReference>
<dbReference type="InterPro" id="IPR004843">
    <property type="entry name" value="Calcineurin-like_PHP"/>
</dbReference>
<dbReference type="SUPFAM" id="SSF56300">
    <property type="entry name" value="Metallo-dependent phosphatases"/>
    <property type="match status" value="1"/>
</dbReference>
<evidence type="ECO:0000313" key="4">
    <source>
        <dbReference type="EMBL" id="CAL1164423.1"/>
    </source>
</evidence>
<evidence type="ECO:0000313" key="5">
    <source>
        <dbReference type="EMBL" id="CAL4798360.1"/>
    </source>
</evidence>
<accession>A0A9P1DJ10</accession>
<evidence type="ECO:0000259" key="2">
    <source>
        <dbReference type="Pfam" id="PF00149"/>
    </source>
</evidence>
<protein>
    <submittedName>
        <fullName evidence="5">UPF0046 protein C25E10.12</fullName>
    </submittedName>
</protein>
<keyword evidence="1" id="KW-0732">Signal</keyword>
<sequence>MARLVLALVLAVADAKANATDNATNATDATATVLNQGLKVRSMSSSMSRPVTILHISDTHSMHRSTGNLPDADIFIHSGDVAKVGSDSELGDFNHWLGTIKHKYQHMLIISGNHDYWDTNWRMNRGWLSASEAHSPNYFQSKITNAKVLNHEMAEVMGLKIWGAGWHPRRGDSRSGNNYADIPAGIDILVTHEAPFGIFDMTGGGHWGSSHELLGAIYRAKPKVHLFGHIHEQRGHWDRNNDHFEGGVEYRPSPHTGQVFRPNGPPAQNYPVEVESNNAMANQPAVDHSWTGVWAPQHIVGRARLIIAKKEGDAWHFTSSVP</sequence>
<organism evidence="3">
    <name type="scientific">Cladocopium goreaui</name>
    <dbReference type="NCBI Taxonomy" id="2562237"/>
    <lineage>
        <taxon>Eukaryota</taxon>
        <taxon>Sar</taxon>
        <taxon>Alveolata</taxon>
        <taxon>Dinophyceae</taxon>
        <taxon>Suessiales</taxon>
        <taxon>Symbiodiniaceae</taxon>
        <taxon>Cladocopium</taxon>
    </lineage>
</organism>